<gene>
    <name evidence="2" type="ORF">MYCGRDRAFT_95662</name>
</gene>
<evidence type="ECO:0000256" key="1">
    <source>
        <dbReference type="SAM" id="MobiDB-lite"/>
    </source>
</evidence>
<evidence type="ECO:0000313" key="2">
    <source>
        <dbReference type="EMBL" id="EGP84337.1"/>
    </source>
</evidence>
<name>F9XJK2_ZYMTI</name>
<organism evidence="2 3">
    <name type="scientific">Zymoseptoria tritici (strain CBS 115943 / IPO323)</name>
    <name type="common">Speckled leaf blotch fungus</name>
    <name type="synonym">Septoria tritici</name>
    <dbReference type="NCBI Taxonomy" id="336722"/>
    <lineage>
        <taxon>Eukaryota</taxon>
        <taxon>Fungi</taxon>
        <taxon>Dikarya</taxon>
        <taxon>Ascomycota</taxon>
        <taxon>Pezizomycotina</taxon>
        <taxon>Dothideomycetes</taxon>
        <taxon>Dothideomycetidae</taxon>
        <taxon>Mycosphaerellales</taxon>
        <taxon>Mycosphaerellaceae</taxon>
        <taxon>Zymoseptoria</taxon>
    </lineage>
</organism>
<dbReference type="Proteomes" id="UP000008062">
    <property type="component" value="Chromosome 9"/>
</dbReference>
<evidence type="ECO:0000313" key="3">
    <source>
        <dbReference type="Proteomes" id="UP000008062"/>
    </source>
</evidence>
<dbReference type="KEGG" id="ztr:MYCGRDRAFT_95662"/>
<reference evidence="2 3" key="1">
    <citation type="journal article" date="2011" name="PLoS Genet.">
        <title>Finished genome of the fungal wheat pathogen Mycosphaerella graminicola reveals dispensome structure, chromosome plasticity, and stealth pathogenesis.</title>
        <authorList>
            <person name="Goodwin S.B."/>
            <person name="Ben M'barek S."/>
            <person name="Dhillon B."/>
            <person name="Wittenberg A.H.J."/>
            <person name="Crane C.F."/>
            <person name="Hane J.K."/>
            <person name="Foster A.J."/>
            <person name="Van der Lee T.A.J."/>
            <person name="Grimwood J."/>
            <person name="Aerts A."/>
            <person name="Antoniw J."/>
            <person name="Bailey A."/>
            <person name="Bluhm B."/>
            <person name="Bowler J."/>
            <person name="Bristow J."/>
            <person name="van der Burgt A."/>
            <person name="Canto-Canche B."/>
            <person name="Churchill A.C.L."/>
            <person name="Conde-Ferraez L."/>
            <person name="Cools H.J."/>
            <person name="Coutinho P.M."/>
            <person name="Csukai M."/>
            <person name="Dehal P."/>
            <person name="De Wit P."/>
            <person name="Donzelli B."/>
            <person name="van de Geest H.C."/>
            <person name="van Ham R.C.H.J."/>
            <person name="Hammond-Kosack K.E."/>
            <person name="Henrissat B."/>
            <person name="Kilian A."/>
            <person name="Kobayashi A.K."/>
            <person name="Koopmann E."/>
            <person name="Kourmpetis Y."/>
            <person name="Kuzniar A."/>
            <person name="Lindquist E."/>
            <person name="Lombard V."/>
            <person name="Maliepaard C."/>
            <person name="Martins N."/>
            <person name="Mehrabi R."/>
            <person name="Nap J.P.H."/>
            <person name="Ponomarenko A."/>
            <person name="Rudd J.J."/>
            <person name="Salamov A."/>
            <person name="Schmutz J."/>
            <person name="Schouten H.J."/>
            <person name="Shapiro H."/>
            <person name="Stergiopoulos I."/>
            <person name="Torriani S.F.F."/>
            <person name="Tu H."/>
            <person name="de Vries R.P."/>
            <person name="Waalwijk C."/>
            <person name="Ware S.B."/>
            <person name="Wiebenga A."/>
            <person name="Zwiers L.-H."/>
            <person name="Oliver R.P."/>
            <person name="Grigoriev I.V."/>
            <person name="Kema G.H.J."/>
        </authorList>
    </citation>
    <scope>NUCLEOTIDE SEQUENCE [LARGE SCALE GENOMIC DNA]</scope>
    <source>
        <strain evidence="3">CBS 115943 / IPO323</strain>
    </source>
</reference>
<keyword evidence="3" id="KW-1185">Reference proteome</keyword>
<sequence>MSMEDRYFDGAESRRARPFRAKGVYCIPGSPVTTRIPQLSAVSKTEPNTMQLHRKASSHSLQPPDLTPSGAEMPTIYARCDAKPSFKSTYNSQIPHTIHPTTKVYTIITALAIGVTSVAATCYKSGDFWPNKEEARAFVHDACYNQGGMFTGGWAPLQTKSMCPHAKSNNLGLLFEIENQNTREGFDLKDDDCYNRLTDEIFACEHGGDSSVAGWRVRELRLEVCCGHALRGEALEGNH</sequence>
<dbReference type="RefSeq" id="XP_003849361.1">
    <property type="nucleotide sequence ID" value="XM_003849313.1"/>
</dbReference>
<dbReference type="HOGENOM" id="CLU_1161943_0_0_1"/>
<dbReference type="GeneID" id="13402551"/>
<protein>
    <submittedName>
        <fullName evidence="2">Uncharacterized protein</fullName>
    </submittedName>
</protein>
<dbReference type="eggNOG" id="ENOG502SVGP">
    <property type="taxonomic scope" value="Eukaryota"/>
</dbReference>
<feature type="region of interest" description="Disordered" evidence="1">
    <location>
        <begin position="43"/>
        <end position="68"/>
    </location>
</feature>
<dbReference type="EMBL" id="CM001204">
    <property type="protein sequence ID" value="EGP84337.1"/>
    <property type="molecule type" value="Genomic_DNA"/>
</dbReference>
<dbReference type="InParanoid" id="F9XJK2"/>
<proteinExistence type="predicted"/>
<dbReference type="AlphaFoldDB" id="F9XJK2"/>
<accession>F9XJK2</accession>
<dbReference type="OrthoDB" id="3770800at2759"/>